<dbReference type="PROSITE" id="PS51444">
    <property type="entry name" value="FH2"/>
    <property type="match status" value="1"/>
</dbReference>
<dbReference type="InterPro" id="IPR015425">
    <property type="entry name" value="FH2_Formin"/>
</dbReference>
<feature type="domain" description="FH2" evidence="1">
    <location>
        <begin position="1"/>
        <end position="47"/>
    </location>
</feature>
<proteinExistence type="predicted"/>
<accession>A0A8S5RC65</accession>
<name>A0A8S5RC65_9VIRU</name>
<sequence>MKKWLNKQVSAFVLGFLDNLKEHRSTPDNVLDALNIVTEFIVNKYWR</sequence>
<organism evidence="2">
    <name type="scientific">virus sp. ctmTa7</name>
    <dbReference type="NCBI Taxonomy" id="2828255"/>
    <lineage>
        <taxon>Viruses</taxon>
    </lineage>
</organism>
<evidence type="ECO:0000259" key="1">
    <source>
        <dbReference type="PROSITE" id="PS51444"/>
    </source>
</evidence>
<protein>
    <recommendedName>
        <fullName evidence="1">FH2 domain-containing protein</fullName>
    </recommendedName>
</protein>
<evidence type="ECO:0000313" key="2">
    <source>
        <dbReference type="EMBL" id="DAE28960.1"/>
    </source>
</evidence>
<reference evidence="2" key="1">
    <citation type="journal article" date="2021" name="Proc. Natl. Acad. Sci. U.S.A.">
        <title>A Catalog of Tens of Thousands of Viruses from Human Metagenomes Reveals Hidden Associations with Chronic Diseases.</title>
        <authorList>
            <person name="Tisza M.J."/>
            <person name="Buck C.B."/>
        </authorList>
    </citation>
    <scope>NUCLEOTIDE SEQUENCE</scope>
    <source>
        <strain evidence="2">CtmTa7</strain>
    </source>
</reference>
<dbReference type="EMBL" id="BK059091">
    <property type="protein sequence ID" value="DAE28960.1"/>
    <property type="molecule type" value="Genomic_DNA"/>
</dbReference>